<feature type="domain" description="F-box" evidence="4">
    <location>
        <begin position="1"/>
        <end position="46"/>
    </location>
</feature>
<dbReference type="GO" id="GO:0043130">
    <property type="term" value="F:ubiquitin binding"/>
    <property type="evidence" value="ECO:0007669"/>
    <property type="project" value="TreeGrafter"/>
</dbReference>
<protein>
    <submittedName>
        <fullName evidence="5">Fbox domain containing protein</fullName>
    </submittedName>
</protein>
<dbReference type="STRING" id="1257118.L8GV03"/>
<reference evidence="5 6" key="1">
    <citation type="journal article" date="2013" name="Genome Biol.">
        <title>Genome of Acanthamoeba castellanii highlights extensive lateral gene transfer and early evolution of tyrosine kinase signaling.</title>
        <authorList>
            <person name="Clarke M."/>
            <person name="Lohan A.J."/>
            <person name="Liu B."/>
            <person name="Lagkouvardos I."/>
            <person name="Roy S."/>
            <person name="Zafar N."/>
            <person name="Bertelli C."/>
            <person name="Schilde C."/>
            <person name="Kianianmomeni A."/>
            <person name="Burglin T.R."/>
            <person name="Frech C."/>
            <person name="Turcotte B."/>
            <person name="Kopec K.O."/>
            <person name="Synnott J.M."/>
            <person name="Choo C."/>
            <person name="Paponov I."/>
            <person name="Finkler A."/>
            <person name="Soon Heng Tan C."/>
            <person name="Hutchins A.P."/>
            <person name="Weinmeier T."/>
            <person name="Rattei T."/>
            <person name="Chu J.S."/>
            <person name="Gimenez G."/>
            <person name="Irimia M."/>
            <person name="Rigden D.J."/>
            <person name="Fitzpatrick D.A."/>
            <person name="Lorenzo-Morales J."/>
            <person name="Bateman A."/>
            <person name="Chiu C.H."/>
            <person name="Tang P."/>
            <person name="Hegemann P."/>
            <person name="Fromm H."/>
            <person name="Raoult D."/>
            <person name="Greub G."/>
            <person name="Miranda-Saavedra D."/>
            <person name="Chen N."/>
            <person name="Nash P."/>
            <person name="Ginger M.L."/>
            <person name="Horn M."/>
            <person name="Schaap P."/>
            <person name="Caler L."/>
            <person name="Loftus B."/>
        </authorList>
    </citation>
    <scope>NUCLEOTIDE SEQUENCE [LARGE SCALE GENOMIC DNA]</scope>
    <source>
        <strain evidence="5 6">Neff</strain>
    </source>
</reference>
<dbReference type="SUPFAM" id="SSF81383">
    <property type="entry name" value="F-box domain"/>
    <property type="match status" value="1"/>
</dbReference>
<dbReference type="Proteomes" id="UP000011083">
    <property type="component" value="Unassembled WGS sequence"/>
</dbReference>
<dbReference type="GO" id="GO:0043161">
    <property type="term" value="P:proteasome-mediated ubiquitin-dependent protein catabolic process"/>
    <property type="evidence" value="ECO:0007669"/>
    <property type="project" value="TreeGrafter"/>
</dbReference>
<dbReference type="SMART" id="SM00320">
    <property type="entry name" value="WD40"/>
    <property type="match status" value="5"/>
</dbReference>
<dbReference type="InterPro" id="IPR001810">
    <property type="entry name" value="F-box_dom"/>
</dbReference>
<evidence type="ECO:0000256" key="2">
    <source>
        <dbReference type="ARBA" id="ARBA00022737"/>
    </source>
</evidence>
<dbReference type="OrthoDB" id="5414888at2759"/>
<dbReference type="GO" id="GO:0010992">
    <property type="term" value="P:ubiquitin recycling"/>
    <property type="evidence" value="ECO:0007669"/>
    <property type="project" value="TreeGrafter"/>
</dbReference>
<dbReference type="VEuPathDB" id="AmoebaDB:ACA1_020900"/>
<keyword evidence="6" id="KW-1185">Reference proteome</keyword>
<dbReference type="SUPFAM" id="SSF50978">
    <property type="entry name" value="WD40 repeat-like"/>
    <property type="match status" value="1"/>
</dbReference>
<dbReference type="OMA" id="WHMAVAF"/>
<dbReference type="PRINTS" id="PR00320">
    <property type="entry name" value="GPROTEINBRPT"/>
</dbReference>
<accession>L8GV03</accession>
<dbReference type="InterPro" id="IPR019775">
    <property type="entry name" value="WD40_repeat_CS"/>
</dbReference>
<dbReference type="InterPro" id="IPR036047">
    <property type="entry name" value="F-box-like_dom_sf"/>
</dbReference>
<dbReference type="GO" id="GO:0005737">
    <property type="term" value="C:cytoplasm"/>
    <property type="evidence" value="ECO:0007669"/>
    <property type="project" value="TreeGrafter"/>
</dbReference>
<dbReference type="SMART" id="SM00256">
    <property type="entry name" value="FBOX"/>
    <property type="match status" value="1"/>
</dbReference>
<dbReference type="AlphaFoldDB" id="L8GV03"/>
<dbReference type="InterPro" id="IPR015943">
    <property type="entry name" value="WD40/YVTN_repeat-like_dom_sf"/>
</dbReference>
<dbReference type="PROSITE" id="PS50294">
    <property type="entry name" value="WD_REPEATS_REGION"/>
    <property type="match status" value="1"/>
</dbReference>
<feature type="repeat" description="WD" evidence="3">
    <location>
        <begin position="136"/>
        <end position="166"/>
    </location>
</feature>
<organism evidence="5 6">
    <name type="scientific">Acanthamoeba castellanii (strain ATCC 30010 / Neff)</name>
    <dbReference type="NCBI Taxonomy" id="1257118"/>
    <lineage>
        <taxon>Eukaryota</taxon>
        <taxon>Amoebozoa</taxon>
        <taxon>Discosea</taxon>
        <taxon>Longamoebia</taxon>
        <taxon>Centramoebida</taxon>
        <taxon>Acanthamoebidae</taxon>
        <taxon>Acanthamoeba</taxon>
    </lineage>
</organism>
<dbReference type="GO" id="GO:0005634">
    <property type="term" value="C:nucleus"/>
    <property type="evidence" value="ECO:0007669"/>
    <property type="project" value="TreeGrafter"/>
</dbReference>
<dbReference type="PROSITE" id="PS50082">
    <property type="entry name" value="WD_REPEATS_2"/>
    <property type="match status" value="5"/>
</dbReference>
<sequence length="371" mass="41328">MLWELPEEVLVHILSFLPPRELGWTLPLVCRLLRSLADDDALWKRSAGTWRHALMLRSTLKQAWMEPWPPGSPGSPSSTMSIPSHCTSRIRGQHEVAIRALDFDDDFVVSGGEDQLIKVWPRDGPATASPEPLFTLREHTGIVHGLAYRKGLLVSGSDDNTIKIFDRNQAFTCVHTLEGHEKGVRCLQYHDSTIVSGSYDHSVRVWDVERGVEKGILGKAHTSHAGIVFGLQYSPEESVVIRSQEAANFCTIHTHSDWHMAVAFDEQRIVVGSRDHSITVWDRHTHGLIRVLNAHSLGVVALQIDDYKIVSGSGDNTARVWPIEGSEPISCIALKDTAWCVKFDGASLFTGSGRVDSHSRLQPNFQYLLAH</sequence>
<feature type="repeat" description="WD" evidence="3">
    <location>
        <begin position="177"/>
        <end position="211"/>
    </location>
</feature>
<keyword evidence="2" id="KW-0677">Repeat</keyword>
<evidence type="ECO:0000256" key="3">
    <source>
        <dbReference type="PROSITE-ProRule" id="PRU00221"/>
    </source>
</evidence>
<dbReference type="PANTHER" id="PTHR19849">
    <property type="entry name" value="PHOSPHOLIPASE A-2-ACTIVATING PROTEIN"/>
    <property type="match status" value="1"/>
</dbReference>
<dbReference type="InterPro" id="IPR020472">
    <property type="entry name" value="WD40_PAC1"/>
</dbReference>
<dbReference type="PROSITE" id="PS00678">
    <property type="entry name" value="WD_REPEATS_1"/>
    <property type="match status" value="1"/>
</dbReference>
<feature type="repeat" description="WD" evidence="3">
    <location>
        <begin position="91"/>
        <end position="120"/>
    </location>
</feature>
<evidence type="ECO:0000256" key="1">
    <source>
        <dbReference type="ARBA" id="ARBA00022574"/>
    </source>
</evidence>
<dbReference type="CDD" id="cd00200">
    <property type="entry name" value="WD40"/>
    <property type="match status" value="1"/>
</dbReference>
<proteinExistence type="predicted"/>
<name>L8GV03_ACACF</name>
<dbReference type="InterPro" id="IPR001680">
    <property type="entry name" value="WD40_rpt"/>
</dbReference>
<dbReference type="EMBL" id="KB007994">
    <property type="protein sequence ID" value="ELR16448.1"/>
    <property type="molecule type" value="Genomic_DNA"/>
</dbReference>
<dbReference type="InterPro" id="IPR036322">
    <property type="entry name" value="WD40_repeat_dom_sf"/>
</dbReference>
<gene>
    <name evidence="5" type="ORF">ACA1_020900</name>
</gene>
<dbReference type="RefSeq" id="XP_004338461.1">
    <property type="nucleotide sequence ID" value="XM_004338413.1"/>
</dbReference>
<dbReference type="PROSITE" id="PS50181">
    <property type="entry name" value="FBOX"/>
    <property type="match status" value="1"/>
</dbReference>
<evidence type="ECO:0000259" key="4">
    <source>
        <dbReference type="PROSITE" id="PS50181"/>
    </source>
</evidence>
<dbReference type="KEGG" id="acan:ACA1_020900"/>
<dbReference type="Pfam" id="PF12937">
    <property type="entry name" value="F-box-like"/>
    <property type="match status" value="1"/>
</dbReference>
<dbReference type="PANTHER" id="PTHR19849:SF1">
    <property type="entry name" value="F-BOX_WD REPEAT-CONTAINING PROTEIN 7"/>
    <property type="match status" value="1"/>
</dbReference>
<keyword evidence="1 3" id="KW-0853">WD repeat</keyword>
<feature type="repeat" description="WD" evidence="3">
    <location>
        <begin position="252"/>
        <end position="291"/>
    </location>
</feature>
<evidence type="ECO:0000313" key="6">
    <source>
        <dbReference type="Proteomes" id="UP000011083"/>
    </source>
</evidence>
<evidence type="ECO:0000313" key="5">
    <source>
        <dbReference type="EMBL" id="ELR16448.1"/>
    </source>
</evidence>
<dbReference type="GeneID" id="14917135"/>
<dbReference type="Gene3D" id="1.20.1280.50">
    <property type="match status" value="1"/>
</dbReference>
<dbReference type="Pfam" id="PF00400">
    <property type="entry name" value="WD40"/>
    <property type="match status" value="5"/>
</dbReference>
<dbReference type="Gene3D" id="2.130.10.10">
    <property type="entry name" value="YVTN repeat-like/Quinoprotein amine dehydrogenase"/>
    <property type="match status" value="2"/>
</dbReference>
<feature type="repeat" description="WD" evidence="3">
    <location>
        <begin position="292"/>
        <end position="331"/>
    </location>
</feature>